<dbReference type="GO" id="GO:0005549">
    <property type="term" value="F:odorant binding"/>
    <property type="evidence" value="ECO:0007669"/>
    <property type="project" value="InterPro"/>
</dbReference>
<accession>A0A385IUN0</accession>
<organism evidence="2">
    <name type="scientific">Subpsaltria yangi</name>
    <dbReference type="NCBI Taxonomy" id="1195109"/>
    <lineage>
        <taxon>Eukaryota</taxon>
        <taxon>Metazoa</taxon>
        <taxon>Ecdysozoa</taxon>
        <taxon>Arthropoda</taxon>
        <taxon>Hexapoda</taxon>
        <taxon>Insecta</taxon>
        <taxon>Pterygota</taxon>
        <taxon>Neoptera</taxon>
        <taxon>Paraneoptera</taxon>
        <taxon>Hemiptera</taxon>
        <taxon>Auchenorrhyncha</taxon>
        <taxon>Cicadoidea</taxon>
        <taxon>Cicadidae</taxon>
        <taxon>Tibicininae</taxon>
        <taxon>Tibicinini</taxon>
        <taxon>Subpsaltria</taxon>
    </lineage>
</organism>
<protein>
    <submittedName>
        <fullName evidence="2">Odorant binding protein 3</fullName>
    </submittedName>
</protein>
<evidence type="ECO:0000313" key="2">
    <source>
        <dbReference type="EMBL" id="AXY87862.1"/>
    </source>
</evidence>
<feature type="chain" id="PRO_5017299780" evidence="1">
    <location>
        <begin position="22"/>
        <end position="139"/>
    </location>
</feature>
<dbReference type="SMART" id="SM00708">
    <property type="entry name" value="PhBP"/>
    <property type="match status" value="1"/>
</dbReference>
<dbReference type="AlphaFoldDB" id="A0A385IUN0"/>
<name>A0A385IUN0_9HEMI</name>
<dbReference type="InterPro" id="IPR006170">
    <property type="entry name" value="PBP/GOBP"/>
</dbReference>
<keyword evidence="1" id="KW-0732">Signal</keyword>
<feature type="signal peptide" evidence="1">
    <location>
        <begin position="1"/>
        <end position="21"/>
    </location>
</feature>
<reference evidence="2" key="1">
    <citation type="journal article" date="2018" name="Comp. Biochem. Physiol. Part D Genomics Proteomics">
        <title>Identification of candidate olfactory genes in cicada Subpsaltria yangi by antennal transcriptome analysis.</title>
        <authorList>
            <person name="Qi M."/>
            <person name="Wei S."/>
            <person name="Wei C."/>
        </authorList>
    </citation>
    <scope>NUCLEOTIDE SEQUENCE</scope>
</reference>
<sequence length="139" mass="15440">MTRYIVALAVLVCLSHQCVKGEVDRDKAAAIYKKCQELTKAEESQADILEKRVIPTSDAGKCLIDCMLQELQVLKDGKLDYDATMKLIERIHGDNRETAEAATKVLEECKDEDVTGLTGCDVAVKYVACFKDRKADILV</sequence>
<dbReference type="PANTHER" id="PTHR21364">
    <property type="entry name" value="GENERAL ODORANT-BINDING PROTEIN 19A"/>
    <property type="match status" value="1"/>
</dbReference>
<dbReference type="InterPro" id="IPR036728">
    <property type="entry name" value="PBP_GOBP_sf"/>
</dbReference>
<dbReference type="SUPFAM" id="SSF47565">
    <property type="entry name" value="Insect pheromone/odorant-binding proteins"/>
    <property type="match status" value="1"/>
</dbReference>
<dbReference type="Pfam" id="PF01395">
    <property type="entry name" value="PBP_GOBP"/>
    <property type="match status" value="1"/>
</dbReference>
<dbReference type="Gene3D" id="1.10.238.20">
    <property type="entry name" value="Pheromone/general odorant binding protein domain"/>
    <property type="match status" value="1"/>
</dbReference>
<dbReference type="EMBL" id="MH230203">
    <property type="protein sequence ID" value="AXY87862.1"/>
    <property type="molecule type" value="mRNA"/>
</dbReference>
<dbReference type="CDD" id="cd23992">
    <property type="entry name" value="PBP_GOBP"/>
    <property type="match status" value="1"/>
</dbReference>
<evidence type="ECO:0000256" key="1">
    <source>
        <dbReference type="SAM" id="SignalP"/>
    </source>
</evidence>
<dbReference type="PANTHER" id="PTHR21364:SF2">
    <property type="entry name" value="GENERAL ODORANT-BINDING PROTEIN 19A"/>
    <property type="match status" value="1"/>
</dbReference>
<proteinExistence type="evidence at transcript level"/>